<comment type="similarity">
    <text evidence="1">Belongs to the ribosome-inactivating protein family.</text>
</comment>
<dbReference type="AlphaFoldDB" id="A0A6G1DSP1"/>
<keyword evidence="1" id="KW-0378">Hydrolase</keyword>
<feature type="transmembrane region" description="Helical" evidence="3">
    <location>
        <begin position="135"/>
        <end position="155"/>
    </location>
</feature>
<protein>
    <recommendedName>
        <fullName evidence="1">rRNA N-glycosylase</fullName>
        <ecNumber evidence="1">3.2.2.22</ecNumber>
    </recommendedName>
</protein>
<name>A0A6G1DSP1_9ORYZ</name>
<keyword evidence="3" id="KW-1133">Transmembrane helix</keyword>
<dbReference type="Pfam" id="PF00161">
    <property type="entry name" value="RIP"/>
    <property type="match status" value="1"/>
</dbReference>
<dbReference type="Gene3D" id="3.40.420.10">
    <property type="entry name" value="Ricin (A subunit), domain 1"/>
    <property type="match status" value="1"/>
</dbReference>
<proteinExistence type="inferred from homology"/>
<dbReference type="PANTHER" id="PTHR33453:SF3">
    <property type="entry name" value="RRNA N-GLYCOSYLASE"/>
    <property type="match status" value="1"/>
</dbReference>
<evidence type="ECO:0000256" key="3">
    <source>
        <dbReference type="SAM" id="Phobius"/>
    </source>
</evidence>
<dbReference type="EC" id="3.2.2.22" evidence="1"/>
<dbReference type="GO" id="GO:0017148">
    <property type="term" value="P:negative regulation of translation"/>
    <property type="evidence" value="ECO:0007669"/>
    <property type="project" value="UniProtKB-KW"/>
</dbReference>
<dbReference type="EMBL" id="SPHZ02000006">
    <property type="protein sequence ID" value="KAF0915124.1"/>
    <property type="molecule type" value="Genomic_DNA"/>
</dbReference>
<dbReference type="GO" id="GO:0090729">
    <property type="term" value="F:toxin activity"/>
    <property type="evidence" value="ECO:0007669"/>
    <property type="project" value="UniProtKB-KW"/>
</dbReference>
<gene>
    <name evidence="4" type="ORF">E2562_033708</name>
</gene>
<sequence>METVNDGWESEARVAAKHLPYIEHWDTMSFELVRWNRTGAWDGPFTGVLRRSANTHSARRRSPLPAIADATNVNKSHHGQRDYRQPSHRSRAALASGNKIAAHLPNHSTARPHQAGHKIVAIVANRATGFRWSHAFLAMDALFFFLLLLLLLPLAGNRPAVVLGELQIEEIPRGNLIMVDLQDYGSGVGTLAMRDDTLYVAGFANRSGHWHALRGSEHLLRDRATTPLPFGNSYGDLVEGVKR</sequence>
<dbReference type="InterPro" id="IPR001574">
    <property type="entry name" value="Ribosome_inactivat_prot"/>
</dbReference>
<keyword evidence="3" id="KW-0812">Transmembrane</keyword>
<keyword evidence="1" id="KW-0652">Protein synthesis inhibitor</keyword>
<keyword evidence="1" id="KW-0800">Toxin</keyword>
<evidence type="ECO:0000256" key="2">
    <source>
        <dbReference type="SAM" id="MobiDB-lite"/>
    </source>
</evidence>
<comment type="caution">
    <text evidence="4">The sequence shown here is derived from an EMBL/GenBank/DDBJ whole genome shotgun (WGS) entry which is preliminary data.</text>
</comment>
<dbReference type="SUPFAM" id="SSF56371">
    <property type="entry name" value="Ribosome inactivating proteins (RIP)"/>
    <property type="match status" value="2"/>
</dbReference>
<comment type="catalytic activity">
    <reaction evidence="1">
        <text>Endohydrolysis of the N-glycosidic bond at one specific adenosine on the 28S rRNA.</text>
        <dbReference type="EC" id="3.2.2.22"/>
    </reaction>
</comment>
<accession>A0A6G1DSP1</accession>
<evidence type="ECO:0000313" key="4">
    <source>
        <dbReference type="EMBL" id="KAF0915124.1"/>
    </source>
</evidence>
<dbReference type="OrthoDB" id="666942at2759"/>
<dbReference type="GO" id="GO:0030598">
    <property type="term" value="F:rRNA N-glycosylase activity"/>
    <property type="evidence" value="ECO:0007669"/>
    <property type="project" value="UniProtKB-EC"/>
</dbReference>
<keyword evidence="3" id="KW-0472">Membrane</keyword>
<organism evidence="4 5">
    <name type="scientific">Oryza meyeriana var. granulata</name>
    <dbReference type="NCBI Taxonomy" id="110450"/>
    <lineage>
        <taxon>Eukaryota</taxon>
        <taxon>Viridiplantae</taxon>
        <taxon>Streptophyta</taxon>
        <taxon>Embryophyta</taxon>
        <taxon>Tracheophyta</taxon>
        <taxon>Spermatophyta</taxon>
        <taxon>Magnoliopsida</taxon>
        <taxon>Liliopsida</taxon>
        <taxon>Poales</taxon>
        <taxon>Poaceae</taxon>
        <taxon>BOP clade</taxon>
        <taxon>Oryzoideae</taxon>
        <taxon>Oryzeae</taxon>
        <taxon>Oryzinae</taxon>
        <taxon>Oryza</taxon>
        <taxon>Oryza meyeriana</taxon>
    </lineage>
</organism>
<feature type="region of interest" description="Disordered" evidence="2">
    <location>
        <begin position="52"/>
        <end position="87"/>
    </location>
</feature>
<dbReference type="InterPro" id="IPR016138">
    <property type="entry name" value="Ribosome_inactivat_prot_sub1"/>
</dbReference>
<dbReference type="PANTHER" id="PTHR33453">
    <property type="match status" value="1"/>
</dbReference>
<evidence type="ECO:0000256" key="1">
    <source>
        <dbReference type="RuleBase" id="RU004915"/>
    </source>
</evidence>
<dbReference type="Proteomes" id="UP000479710">
    <property type="component" value="Unassembled WGS sequence"/>
</dbReference>
<evidence type="ECO:0000313" key="5">
    <source>
        <dbReference type="Proteomes" id="UP000479710"/>
    </source>
</evidence>
<dbReference type="GO" id="GO:0006952">
    <property type="term" value="P:defense response"/>
    <property type="evidence" value="ECO:0007669"/>
    <property type="project" value="UniProtKB-KW"/>
</dbReference>
<dbReference type="InterPro" id="IPR036041">
    <property type="entry name" value="Ribosome-inact_prot_sf"/>
</dbReference>
<reference evidence="4 5" key="1">
    <citation type="submission" date="2019-11" db="EMBL/GenBank/DDBJ databases">
        <title>Whole genome sequence of Oryza granulata.</title>
        <authorList>
            <person name="Li W."/>
        </authorList>
    </citation>
    <scope>NUCLEOTIDE SEQUENCE [LARGE SCALE GENOMIC DNA]</scope>
    <source>
        <strain evidence="5">cv. Menghai</strain>
        <tissue evidence="4">Leaf</tissue>
    </source>
</reference>
<keyword evidence="5" id="KW-1185">Reference proteome</keyword>
<keyword evidence="1" id="KW-0611">Plant defense</keyword>